<dbReference type="GO" id="GO:0008170">
    <property type="term" value="F:N-methyltransferase activity"/>
    <property type="evidence" value="ECO:0007669"/>
    <property type="project" value="UniProtKB-ARBA"/>
</dbReference>
<dbReference type="InterPro" id="IPR007848">
    <property type="entry name" value="Small_mtfrase_dom"/>
</dbReference>
<keyword evidence="2" id="KW-0949">S-adenosyl-L-methionine</keyword>
<dbReference type="GO" id="GO:0003676">
    <property type="term" value="F:nucleic acid binding"/>
    <property type="evidence" value="ECO:0007669"/>
    <property type="project" value="InterPro"/>
</dbReference>
<dbReference type="PANTHER" id="PTHR47739:SF1">
    <property type="entry name" value="TRNA1(VAL) (ADENINE(37)-N6)-METHYLTRANSFERASE"/>
    <property type="match status" value="1"/>
</dbReference>
<evidence type="ECO:0000313" key="5">
    <source>
        <dbReference type="Proteomes" id="UP000194137"/>
    </source>
</evidence>
<dbReference type="SUPFAM" id="SSF53335">
    <property type="entry name" value="S-adenosyl-L-methionine-dependent methyltransferases"/>
    <property type="match status" value="1"/>
</dbReference>
<dbReference type="InterPro" id="IPR050210">
    <property type="entry name" value="tRNA_Adenine-N(6)_MTase"/>
</dbReference>
<dbReference type="RefSeq" id="WP_086087982.1">
    <property type="nucleotide sequence ID" value="NZ_CP021112.1"/>
</dbReference>
<reference evidence="4 5" key="1">
    <citation type="submission" date="2017-05" db="EMBL/GenBank/DDBJ databases">
        <title>Full genome sequence of Pseudorhodoplanes sinuspersici.</title>
        <authorList>
            <person name="Dastgheib S.M.M."/>
            <person name="Shavandi M."/>
            <person name="Tirandaz H."/>
        </authorList>
    </citation>
    <scope>NUCLEOTIDE SEQUENCE [LARGE SCALE GENOMIC DNA]</scope>
    <source>
        <strain evidence="4 5">RIPI110</strain>
    </source>
</reference>
<dbReference type="PANTHER" id="PTHR47739">
    <property type="entry name" value="TRNA1(VAL) (ADENINE(37)-N6)-METHYLTRANSFERASE"/>
    <property type="match status" value="1"/>
</dbReference>
<evidence type="ECO:0000256" key="1">
    <source>
        <dbReference type="ARBA" id="ARBA00022603"/>
    </source>
</evidence>
<evidence type="ECO:0000256" key="2">
    <source>
        <dbReference type="ARBA" id="ARBA00022691"/>
    </source>
</evidence>
<dbReference type="KEGG" id="psin:CAK95_11115"/>
<keyword evidence="1" id="KW-0489">Methyltransferase</keyword>
<dbReference type="Gene3D" id="3.40.50.150">
    <property type="entry name" value="Vaccinia Virus protein VP39"/>
    <property type="match status" value="1"/>
</dbReference>
<dbReference type="GO" id="GO:0032259">
    <property type="term" value="P:methylation"/>
    <property type="evidence" value="ECO:0007669"/>
    <property type="project" value="UniProtKB-KW"/>
</dbReference>
<dbReference type="Pfam" id="PF05175">
    <property type="entry name" value="MTS"/>
    <property type="match status" value="1"/>
</dbReference>
<dbReference type="CDD" id="cd02440">
    <property type="entry name" value="AdoMet_MTases"/>
    <property type="match status" value="1"/>
</dbReference>
<dbReference type="GO" id="GO:0008757">
    <property type="term" value="F:S-adenosylmethionine-dependent methyltransferase activity"/>
    <property type="evidence" value="ECO:0007669"/>
    <property type="project" value="UniProtKB-ARBA"/>
</dbReference>
<feature type="domain" description="Methyltransferase small" evidence="3">
    <location>
        <begin position="35"/>
        <end position="143"/>
    </location>
</feature>
<dbReference type="Proteomes" id="UP000194137">
    <property type="component" value="Chromosome"/>
</dbReference>
<evidence type="ECO:0000259" key="3">
    <source>
        <dbReference type="Pfam" id="PF05175"/>
    </source>
</evidence>
<dbReference type="InterPro" id="IPR002052">
    <property type="entry name" value="DNA_methylase_N6_adenine_CS"/>
</dbReference>
<keyword evidence="5" id="KW-1185">Reference proteome</keyword>
<accession>A0A1W6ZQ94</accession>
<keyword evidence="1" id="KW-0808">Transferase</keyword>
<sequence>MRDRPADITDDAILNGRLHLFQPKRGHRFGHDAILLAAAVAAQSQDRVAEFGAGVGAASLALLSRVAGVHVTLFEIDDELCTLARENIARNGFSCRAQVVHRDIMAETAEDSPARAAARFDHIFMNPPFNPTSLQASPDAARRAAHAGDSDLLRTWVNRAHDMLSSTGAVTLIWRADGLDDVLHLLANGFGGISVIPVYPAPDRAAIRIIATGRKDDRSPLRILPALTLNDRNRTPTDDAEAILRHGGAWPPEPSQPNKIT</sequence>
<protein>
    <recommendedName>
        <fullName evidence="3">Methyltransferase small domain-containing protein</fullName>
    </recommendedName>
</protein>
<dbReference type="PROSITE" id="PS00092">
    <property type="entry name" value="N6_MTASE"/>
    <property type="match status" value="1"/>
</dbReference>
<organism evidence="4 5">
    <name type="scientific">Pseudorhodoplanes sinuspersici</name>
    <dbReference type="NCBI Taxonomy" id="1235591"/>
    <lineage>
        <taxon>Bacteria</taxon>
        <taxon>Pseudomonadati</taxon>
        <taxon>Pseudomonadota</taxon>
        <taxon>Alphaproteobacteria</taxon>
        <taxon>Hyphomicrobiales</taxon>
        <taxon>Pseudorhodoplanes</taxon>
    </lineage>
</organism>
<gene>
    <name evidence="4" type="ORF">CAK95_11115</name>
</gene>
<dbReference type="OrthoDB" id="5489421at2"/>
<dbReference type="EMBL" id="CP021112">
    <property type="protein sequence ID" value="ARP99573.1"/>
    <property type="molecule type" value="Genomic_DNA"/>
</dbReference>
<dbReference type="InterPro" id="IPR029063">
    <property type="entry name" value="SAM-dependent_MTases_sf"/>
</dbReference>
<proteinExistence type="predicted"/>
<dbReference type="STRING" id="1235591.CAK95_11115"/>
<name>A0A1W6ZQ94_9HYPH</name>
<dbReference type="AlphaFoldDB" id="A0A1W6ZQ94"/>
<evidence type="ECO:0000313" key="4">
    <source>
        <dbReference type="EMBL" id="ARP99573.1"/>
    </source>
</evidence>